<keyword evidence="1" id="KW-0596">Phosphopantetheine</keyword>
<name>A0A8H4K1L1_9HYPO</name>
<dbReference type="AlphaFoldDB" id="A0A8H4K1L1"/>
<dbReference type="SUPFAM" id="SSF56801">
    <property type="entry name" value="Acetyl-CoA synthetase-like"/>
    <property type="match status" value="1"/>
</dbReference>
<dbReference type="InterPro" id="IPR001242">
    <property type="entry name" value="Condensation_dom"/>
</dbReference>
<dbReference type="PANTHER" id="PTHR45527:SF1">
    <property type="entry name" value="FATTY ACID SYNTHASE"/>
    <property type="match status" value="1"/>
</dbReference>
<gene>
    <name evidence="5" type="ORF">F53441_11907</name>
</gene>
<evidence type="ECO:0000313" key="5">
    <source>
        <dbReference type="EMBL" id="KAF4441822.1"/>
    </source>
</evidence>
<dbReference type="GO" id="GO:0031177">
    <property type="term" value="F:phosphopantetheine binding"/>
    <property type="evidence" value="ECO:0007669"/>
    <property type="project" value="TreeGrafter"/>
</dbReference>
<dbReference type="Gene3D" id="1.10.1200.10">
    <property type="entry name" value="ACP-like"/>
    <property type="match status" value="1"/>
</dbReference>
<evidence type="ECO:0000256" key="3">
    <source>
        <dbReference type="ARBA" id="ARBA00022598"/>
    </source>
</evidence>
<dbReference type="Pfam" id="PF00501">
    <property type="entry name" value="AMP-binding"/>
    <property type="match status" value="2"/>
</dbReference>
<keyword evidence="6" id="KW-1185">Reference proteome</keyword>
<feature type="domain" description="Carrier" evidence="4">
    <location>
        <begin position="725"/>
        <end position="803"/>
    </location>
</feature>
<dbReference type="InterPro" id="IPR042099">
    <property type="entry name" value="ANL_N_sf"/>
</dbReference>
<proteinExistence type="predicted"/>
<dbReference type="Gene3D" id="3.30.300.30">
    <property type="match status" value="1"/>
</dbReference>
<comment type="caution">
    <text evidence="5">The sequence shown here is derived from an EMBL/GenBank/DDBJ whole genome shotgun (WGS) entry which is preliminary data.</text>
</comment>
<protein>
    <submittedName>
        <fullName evidence="5">Putative polyketide synthase</fullName>
    </submittedName>
</protein>
<dbReference type="GO" id="GO:0043041">
    <property type="term" value="P:amino acid activation for nonribosomal peptide biosynthetic process"/>
    <property type="evidence" value="ECO:0007669"/>
    <property type="project" value="TreeGrafter"/>
</dbReference>
<evidence type="ECO:0000256" key="2">
    <source>
        <dbReference type="ARBA" id="ARBA00022553"/>
    </source>
</evidence>
<dbReference type="EMBL" id="JAADJG010000614">
    <property type="protein sequence ID" value="KAF4441822.1"/>
    <property type="molecule type" value="Genomic_DNA"/>
</dbReference>
<dbReference type="InterPro" id="IPR045851">
    <property type="entry name" value="AMP-bd_C_sf"/>
</dbReference>
<dbReference type="InterPro" id="IPR009081">
    <property type="entry name" value="PP-bd_ACP"/>
</dbReference>
<dbReference type="GO" id="GO:0016874">
    <property type="term" value="F:ligase activity"/>
    <property type="evidence" value="ECO:0007669"/>
    <property type="project" value="UniProtKB-KW"/>
</dbReference>
<dbReference type="Gene3D" id="3.40.50.720">
    <property type="entry name" value="NAD(P)-binding Rossmann-like Domain"/>
    <property type="match status" value="1"/>
</dbReference>
<dbReference type="Pfam" id="PF07993">
    <property type="entry name" value="NAD_binding_4"/>
    <property type="match status" value="1"/>
</dbReference>
<dbReference type="Gene3D" id="3.40.50.12780">
    <property type="entry name" value="N-terminal domain of ligase-like"/>
    <property type="match status" value="2"/>
</dbReference>
<sequence length="971" mass="106748">MAVLQSLLFRLLPDTNQILISMGDANRSMLDFASTVGMFLNLVTVRFDRPSPKSKFSTAIKSARNKVYSSLEHSAVPLDVLLTELGIDRSGTAAPIFQVFMDYRQGTQERATFAGFKAEAHSWHHPRTGYDISLDILENNDGNTLLTMQLQKSLYSQENTDLLLRTYVHLLQAFTADATKDLFIGAPTTWPAQDISTALRLGKGPDQALQWPQTIPHRIDQVIADHGSEIALRDGGDRSLAYDEMDARINSIAHALLAAGVGEGDVVGVFQEPAAEWACSMFAVFRIGATYLPMDLQNSIHRLQTAVTTTKPKLLLSDGTTADVIPELGADDVLRIDVRDIKADEGLGKVKTVAKPEGIAAILFTSGSTAKPKGIMVRHSNLAVHNEGYSASFGGGELERVLQQAPLSFDFSICQTILALYDARRGHHPCLGHPSEFEMWFKFNREQLGKCKQWRATLLGGEPVSEQLVSEFKALKLPNLRVVNNYGPCETTISAVTGGQIPLDAAGLGPLLAGKAAPNYSIYVMDNRGNIQPPSVPGEIVIGGGAVTAGYLGLDAATKAKFVPNPHDDSFTRNSWNTMYRTGDRGHFCPNGSLYVEGRIEGDTQIKLRGFRIEIGEVEDAVIEASNGVISHAIVTLREAQEKFLAAHVVFSRHYPEPSRQDFLRGLQATLSLPNYMRPSIIVPVDTLPLTAHHKIDRKAVAQMPVDIGSGDQSAVVDGVPYSSRELDSIEFKLRQMWKDIIPMSAGHDIDHESDFFHVGGSSLLLVQLQRLIKKNFQASPRLNELMIASKLRDMVSIVRANMSLPASDKVEKLFCLVRPETDTEALVAASAKVEVFAADLSQPNLTLSKRDMSFLSSNSDVILHIGANRAFWDDYEVLRPVNLESVKELAKIALPRRVPVHFFSSGSKRNYSGEREGHDIYVEKADEYRCQPPEDGTDGYVASKWAADSFLLRMAENSSYLLLCIPYADA</sequence>
<accession>A0A8H4K1L1</accession>
<dbReference type="SUPFAM" id="SSF52777">
    <property type="entry name" value="CoA-dependent acyltransferases"/>
    <property type="match status" value="1"/>
</dbReference>
<dbReference type="GO" id="GO:0044550">
    <property type="term" value="P:secondary metabolite biosynthetic process"/>
    <property type="evidence" value="ECO:0007669"/>
    <property type="project" value="TreeGrafter"/>
</dbReference>
<dbReference type="SUPFAM" id="SSF47336">
    <property type="entry name" value="ACP-like"/>
    <property type="match status" value="1"/>
</dbReference>
<dbReference type="PANTHER" id="PTHR45527">
    <property type="entry name" value="NONRIBOSOMAL PEPTIDE SYNTHETASE"/>
    <property type="match status" value="1"/>
</dbReference>
<organism evidence="5 6">
    <name type="scientific">Fusarium austroafricanum</name>
    <dbReference type="NCBI Taxonomy" id="2364996"/>
    <lineage>
        <taxon>Eukaryota</taxon>
        <taxon>Fungi</taxon>
        <taxon>Dikarya</taxon>
        <taxon>Ascomycota</taxon>
        <taxon>Pezizomycotina</taxon>
        <taxon>Sordariomycetes</taxon>
        <taxon>Hypocreomycetidae</taxon>
        <taxon>Hypocreales</taxon>
        <taxon>Nectriaceae</taxon>
        <taxon>Fusarium</taxon>
        <taxon>Fusarium concolor species complex</taxon>
    </lineage>
</organism>
<evidence type="ECO:0000259" key="4">
    <source>
        <dbReference type="PROSITE" id="PS50075"/>
    </source>
</evidence>
<reference evidence="5" key="1">
    <citation type="submission" date="2020-01" db="EMBL/GenBank/DDBJ databases">
        <title>Identification and distribution of gene clusters putatively required for synthesis of sphingolipid metabolism inhibitors in phylogenetically diverse species of the filamentous fungus Fusarium.</title>
        <authorList>
            <person name="Kim H.-S."/>
            <person name="Busman M."/>
            <person name="Brown D.W."/>
            <person name="Divon H."/>
            <person name="Uhlig S."/>
            <person name="Proctor R.H."/>
        </authorList>
    </citation>
    <scope>NUCLEOTIDE SEQUENCE</scope>
    <source>
        <strain evidence="5">NRRL 53441</strain>
    </source>
</reference>
<dbReference type="InterPro" id="IPR013120">
    <property type="entry name" value="FAR_NAD-bd"/>
</dbReference>
<keyword evidence="3" id="KW-0436">Ligase</keyword>
<dbReference type="Proteomes" id="UP000605986">
    <property type="component" value="Unassembled WGS sequence"/>
</dbReference>
<dbReference type="Gene3D" id="3.30.559.30">
    <property type="entry name" value="Nonribosomal peptide synthetase, condensation domain"/>
    <property type="match status" value="1"/>
</dbReference>
<dbReference type="InterPro" id="IPR036736">
    <property type="entry name" value="ACP-like_sf"/>
</dbReference>
<dbReference type="OrthoDB" id="416786at2759"/>
<dbReference type="SUPFAM" id="SSF51735">
    <property type="entry name" value="NAD(P)-binding Rossmann-fold domains"/>
    <property type="match status" value="1"/>
</dbReference>
<dbReference type="GO" id="GO:0005737">
    <property type="term" value="C:cytoplasm"/>
    <property type="evidence" value="ECO:0007669"/>
    <property type="project" value="TreeGrafter"/>
</dbReference>
<dbReference type="Pfam" id="PF00668">
    <property type="entry name" value="Condensation"/>
    <property type="match status" value="1"/>
</dbReference>
<dbReference type="InterPro" id="IPR000873">
    <property type="entry name" value="AMP-dep_synth/lig_dom"/>
</dbReference>
<keyword evidence="2" id="KW-0597">Phosphoprotein</keyword>
<evidence type="ECO:0000313" key="6">
    <source>
        <dbReference type="Proteomes" id="UP000605986"/>
    </source>
</evidence>
<evidence type="ECO:0000256" key="1">
    <source>
        <dbReference type="ARBA" id="ARBA00022450"/>
    </source>
</evidence>
<dbReference type="InterPro" id="IPR036291">
    <property type="entry name" value="NAD(P)-bd_dom_sf"/>
</dbReference>
<dbReference type="PROSITE" id="PS50075">
    <property type="entry name" value="CARRIER"/>
    <property type="match status" value="1"/>
</dbReference>